<evidence type="ECO:0000313" key="5">
    <source>
        <dbReference type="Proteomes" id="UP000276568"/>
    </source>
</evidence>
<dbReference type="PANTHER" id="PTHR43278">
    <property type="entry name" value="NAD(P)H-DEPENDENT FMN-CONTAINING OXIDOREDUCTASE YWQN-RELATED"/>
    <property type="match status" value="1"/>
</dbReference>
<name>A0A3N0I3S6_9FIRM</name>
<evidence type="ECO:0000259" key="3">
    <source>
        <dbReference type="Pfam" id="PF03358"/>
    </source>
</evidence>
<gene>
    <name evidence="4" type="ORF">EDX97_03760</name>
</gene>
<evidence type="ECO:0000256" key="2">
    <source>
        <dbReference type="ARBA" id="ARBA00022643"/>
    </source>
</evidence>
<reference evidence="4 5" key="1">
    <citation type="submission" date="2018-11" db="EMBL/GenBank/DDBJ databases">
        <title>Clostridium sp. nov., a member of the family Erysipelotrichaceae isolated from pig faeces.</title>
        <authorList>
            <person name="Chang Y.-H."/>
        </authorList>
    </citation>
    <scope>NUCLEOTIDE SEQUENCE [LARGE SCALE GENOMIC DNA]</scope>
    <source>
        <strain evidence="4 5">YH-panp20</strain>
    </source>
</reference>
<keyword evidence="1" id="KW-0285">Flavoprotein</keyword>
<dbReference type="OrthoDB" id="9805976at2"/>
<dbReference type="GO" id="GO:0016491">
    <property type="term" value="F:oxidoreductase activity"/>
    <property type="evidence" value="ECO:0007669"/>
    <property type="project" value="InterPro"/>
</dbReference>
<dbReference type="Pfam" id="PF03358">
    <property type="entry name" value="FMN_red"/>
    <property type="match status" value="1"/>
</dbReference>
<dbReference type="Gene3D" id="3.40.50.360">
    <property type="match status" value="1"/>
</dbReference>
<protein>
    <submittedName>
        <fullName evidence="4">Flavodoxin family protein</fullName>
    </submittedName>
</protein>
<evidence type="ECO:0000256" key="1">
    <source>
        <dbReference type="ARBA" id="ARBA00022630"/>
    </source>
</evidence>
<keyword evidence="5" id="KW-1185">Reference proteome</keyword>
<comment type="caution">
    <text evidence="4">The sequence shown here is derived from an EMBL/GenBank/DDBJ whole genome shotgun (WGS) entry which is preliminary data.</text>
</comment>
<dbReference type="Proteomes" id="UP000276568">
    <property type="component" value="Unassembled WGS sequence"/>
</dbReference>
<organism evidence="4 5">
    <name type="scientific">Absicoccus porci</name>
    <dbReference type="NCBI Taxonomy" id="2486576"/>
    <lineage>
        <taxon>Bacteria</taxon>
        <taxon>Bacillati</taxon>
        <taxon>Bacillota</taxon>
        <taxon>Erysipelotrichia</taxon>
        <taxon>Erysipelotrichales</taxon>
        <taxon>Erysipelotrichaceae</taxon>
        <taxon>Absicoccus</taxon>
    </lineage>
</organism>
<dbReference type="SUPFAM" id="SSF52218">
    <property type="entry name" value="Flavoproteins"/>
    <property type="match status" value="1"/>
</dbReference>
<keyword evidence="2" id="KW-0288">FMN</keyword>
<dbReference type="PANTHER" id="PTHR43278:SF4">
    <property type="entry name" value="NAD(P)H-DEPENDENT FMN-CONTAINING OXIDOREDUCTASE YWQN-RELATED"/>
    <property type="match status" value="1"/>
</dbReference>
<evidence type="ECO:0000313" key="4">
    <source>
        <dbReference type="EMBL" id="RNM31681.1"/>
    </source>
</evidence>
<accession>A0A3N0I3S6</accession>
<proteinExistence type="predicted"/>
<dbReference type="InterPro" id="IPR029039">
    <property type="entry name" value="Flavoprotein-like_sf"/>
</dbReference>
<dbReference type="AlphaFoldDB" id="A0A3N0I3S6"/>
<dbReference type="InterPro" id="IPR005025">
    <property type="entry name" value="FMN_Rdtase-like_dom"/>
</dbReference>
<dbReference type="EMBL" id="RJQC01000001">
    <property type="protein sequence ID" value="RNM31681.1"/>
    <property type="molecule type" value="Genomic_DNA"/>
</dbReference>
<dbReference type="InterPro" id="IPR051796">
    <property type="entry name" value="ISF_SsuE-like"/>
</dbReference>
<feature type="domain" description="NADPH-dependent FMN reductase-like" evidence="3">
    <location>
        <begin position="2"/>
        <end position="137"/>
    </location>
</feature>
<sequence>MLAQAFARGATEVGHEVETISLVGKKIGFCLGCWGCLKTHRCVIHDDADWIVQKMKDADVLVFATPIYYYEMSGQMKVLLDRTNCLYTANYHFKDIYLLTTAEATDPSTPNNAVNGLKGWLRVFSKAKLVGHVFAGGTTTDGNIANHPQLGIAYQTGKNI</sequence>